<dbReference type="AlphaFoldDB" id="A0A0P0YWF0"/>
<dbReference type="PANTHER" id="PTHR23028">
    <property type="entry name" value="ACETYLTRANSFERASE"/>
    <property type="match status" value="1"/>
</dbReference>
<keyword evidence="1" id="KW-0472">Membrane</keyword>
<proteinExistence type="predicted"/>
<keyword evidence="1" id="KW-1133">Transmembrane helix</keyword>
<dbReference type="GO" id="GO:0016747">
    <property type="term" value="F:acyltransferase activity, transferring groups other than amino-acyl groups"/>
    <property type="evidence" value="ECO:0007669"/>
    <property type="project" value="InterPro"/>
</dbReference>
<feature type="domain" description="Acyltransferase 3" evidence="2">
    <location>
        <begin position="7"/>
        <end position="291"/>
    </location>
</feature>
<keyword evidence="1" id="KW-0812">Transmembrane</keyword>
<feature type="transmembrane region" description="Helical" evidence="1">
    <location>
        <begin position="248"/>
        <end position="267"/>
    </location>
</feature>
<evidence type="ECO:0000313" key="3">
    <source>
        <dbReference type="EMBL" id="BAT25715.1"/>
    </source>
</evidence>
<dbReference type="GO" id="GO:0000271">
    <property type="term" value="P:polysaccharide biosynthetic process"/>
    <property type="evidence" value="ECO:0007669"/>
    <property type="project" value="TreeGrafter"/>
</dbReference>
<dbReference type="EMBL" id="LC066370">
    <property type="protein sequence ID" value="BAT25715.1"/>
    <property type="molecule type" value="Genomic_DNA"/>
</dbReference>
<feature type="transmembrane region" description="Helical" evidence="1">
    <location>
        <begin position="273"/>
        <end position="292"/>
    </location>
</feature>
<protein>
    <submittedName>
        <fullName evidence="3">Putative acyltransferase</fullName>
    </submittedName>
</protein>
<dbReference type="RefSeq" id="WP_060600090.1">
    <property type="nucleotide sequence ID" value="NZ_BBWQ01000001.1"/>
</dbReference>
<dbReference type="InterPro" id="IPR002656">
    <property type="entry name" value="Acyl_transf_3_dom"/>
</dbReference>
<organism evidence="3">
    <name type="scientific">Aureimonas altamirensis</name>
    <dbReference type="NCBI Taxonomy" id="370622"/>
    <lineage>
        <taxon>Bacteria</taxon>
        <taxon>Pseudomonadati</taxon>
        <taxon>Pseudomonadota</taxon>
        <taxon>Alphaproteobacteria</taxon>
        <taxon>Hyphomicrobiales</taxon>
        <taxon>Aurantimonadaceae</taxon>
        <taxon>Aureimonas</taxon>
    </lineage>
</organism>
<keyword evidence="3" id="KW-0808">Transferase</keyword>
<dbReference type="PANTHER" id="PTHR23028:SF53">
    <property type="entry name" value="ACYL_TRANSF_3 DOMAIN-CONTAINING PROTEIN"/>
    <property type="match status" value="1"/>
</dbReference>
<evidence type="ECO:0000256" key="1">
    <source>
        <dbReference type="SAM" id="Phobius"/>
    </source>
</evidence>
<sequence length="308" mass="35288">MHYRYPNFDLMRLFLAGQVAVAHAWYTVDPNFGWPGFVMAVPSFLAISGFLVLKSYEFSNTWRNFMRKRVLRILPALIVSFVLCLVLQDWLTSWNSVLNWLTGGLYTLPYRANGPLWSLAWEEAAYVTLAVLWGCGAYRRPIWIWALLALSLLVCWALREAPPHYRIITFLAPAFLTGNLMYLYRQYLVKVHPIVPWVFLVAAVQANYMQFLSYFGGSLLAVVEAFAVVWVGIAGLRLQPKVVPDISYGLYIYHMPFIMFLADHGMLSGVQRSILLMFAVTVPFCLVSWFIVEKPILRLKTRSAVQLA</sequence>
<evidence type="ECO:0000259" key="2">
    <source>
        <dbReference type="Pfam" id="PF01757"/>
    </source>
</evidence>
<feature type="transmembrane region" description="Helical" evidence="1">
    <location>
        <begin position="142"/>
        <end position="159"/>
    </location>
</feature>
<name>A0A0P0YWF0_9HYPH</name>
<feature type="transmembrane region" description="Helical" evidence="1">
    <location>
        <begin position="165"/>
        <end position="184"/>
    </location>
</feature>
<feature type="transmembrane region" description="Helical" evidence="1">
    <location>
        <begin position="34"/>
        <end position="53"/>
    </location>
</feature>
<feature type="transmembrane region" description="Helical" evidence="1">
    <location>
        <begin position="214"/>
        <end position="236"/>
    </location>
</feature>
<reference evidence="3" key="1">
    <citation type="journal article" date="2015" name="Proc. Natl. Acad. Sci. U.S.A.">
        <title>Bacterial clade with the ribosomal RNA operon on a small plasmid rather than the chromosome.</title>
        <authorList>
            <person name="Anda M."/>
            <person name="Ohtsubo Y."/>
            <person name="Okubo T."/>
            <person name="Sugawara M."/>
            <person name="Nagata Y."/>
            <person name="Tsuda M."/>
            <person name="Minamisawa K."/>
            <person name="Mitsui H."/>
        </authorList>
    </citation>
    <scope>NUCLEOTIDE SEQUENCE</scope>
    <source>
        <strain evidence="3">DSM 21988</strain>
    </source>
</reference>
<dbReference type="GO" id="GO:0016020">
    <property type="term" value="C:membrane"/>
    <property type="evidence" value="ECO:0007669"/>
    <property type="project" value="TreeGrafter"/>
</dbReference>
<keyword evidence="3" id="KW-0012">Acyltransferase</keyword>
<dbReference type="Pfam" id="PF01757">
    <property type="entry name" value="Acyl_transf_3"/>
    <property type="match status" value="1"/>
</dbReference>
<feature type="transmembrane region" description="Helical" evidence="1">
    <location>
        <begin position="73"/>
        <end position="91"/>
    </location>
</feature>
<dbReference type="InterPro" id="IPR050879">
    <property type="entry name" value="Acyltransferase_3"/>
</dbReference>
<accession>A0A0P0YWF0</accession>